<dbReference type="AlphaFoldDB" id="A0AA35CKU6"/>
<dbReference type="GO" id="GO:0005886">
    <property type="term" value="C:plasma membrane"/>
    <property type="evidence" value="ECO:0007669"/>
    <property type="project" value="UniProtKB-SubCell"/>
</dbReference>
<protein>
    <recommendedName>
        <fullName evidence="3 9">Flagellar biosynthetic protein FliQ</fullName>
    </recommendedName>
</protein>
<keyword evidence="5 9" id="KW-0812">Transmembrane</keyword>
<dbReference type="GO" id="GO:0009306">
    <property type="term" value="P:protein secretion"/>
    <property type="evidence" value="ECO:0007669"/>
    <property type="project" value="InterPro"/>
</dbReference>
<dbReference type="Proteomes" id="UP001163687">
    <property type="component" value="Chromosome"/>
</dbReference>
<evidence type="ECO:0000256" key="4">
    <source>
        <dbReference type="ARBA" id="ARBA00022475"/>
    </source>
</evidence>
<evidence type="ECO:0000256" key="8">
    <source>
        <dbReference type="ARBA" id="ARBA00023143"/>
    </source>
</evidence>
<dbReference type="PANTHER" id="PTHR34040:SF2">
    <property type="entry name" value="FLAGELLAR BIOSYNTHETIC PROTEIN FLIQ"/>
    <property type="match status" value="1"/>
</dbReference>
<dbReference type="KEGG" id="cmic:caldi_04570"/>
<feature type="transmembrane region" description="Helical" evidence="9">
    <location>
        <begin position="50"/>
        <end position="70"/>
    </location>
</feature>
<dbReference type="PRINTS" id="PR00952">
    <property type="entry name" value="TYPE3IMQPROT"/>
</dbReference>
<organism evidence="10 11">
    <name type="scientific">Caldinitratiruptor microaerophilus</name>
    <dbReference type="NCBI Taxonomy" id="671077"/>
    <lineage>
        <taxon>Bacteria</taxon>
        <taxon>Bacillati</taxon>
        <taxon>Bacillota</taxon>
        <taxon>Clostridia</taxon>
        <taxon>Eubacteriales</taxon>
        <taxon>Symbiobacteriaceae</taxon>
        <taxon>Caldinitratiruptor</taxon>
    </lineage>
</organism>
<keyword evidence="8 9" id="KW-0975">Bacterial flagellum</keyword>
<keyword evidence="10" id="KW-0969">Cilium</keyword>
<name>A0AA35CKU6_9FIRM</name>
<evidence type="ECO:0000256" key="1">
    <source>
        <dbReference type="ARBA" id="ARBA00004651"/>
    </source>
</evidence>
<dbReference type="PANTHER" id="PTHR34040">
    <property type="entry name" value="FLAGELLAR BIOSYNTHETIC PROTEIN FLIQ"/>
    <property type="match status" value="1"/>
</dbReference>
<dbReference type="InterPro" id="IPR006305">
    <property type="entry name" value="FliQ"/>
</dbReference>
<proteinExistence type="inferred from homology"/>
<dbReference type="RefSeq" id="WP_264843500.1">
    <property type="nucleotide sequence ID" value="NZ_AP025628.1"/>
</dbReference>
<evidence type="ECO:0000313" key="10">
    <source>
        <dbReference type="EMBL" id="BDG59367.1"/>
    </source>
</evidence>
<feature type="transmembrane region" description="Helical" evidence="9">
    <location>
        <begin position="12"/>
        <end position="38"/>
    </location>
</feature>
<dbReference type="GO" id="GO:0044780">
    <property type="term" value="P:bacterial-type flagellum assembly"/>
    <property type="evidence" value="ECO:0007669"/>
    <property type="project" value="InterPro"/>
</dbReference>
<dbReference type="GO" id="GO:0009425">
    <property type="term" value="C:bacterial-type flagellum basal body"/>
    <property type="evidence" value="ECO:0007669"/>
    <property type="project" value="UniProtKB-SubCell"/>
</dbReference>
<keyword evidence="4 9" id="KW-1003">Cell membrane</keyword>
<dbReference type="Pfam" id="PF01313">
    <property type="entry name" value="Bac_export_3"/>
    <property type="match status" value="1"/>
</dbReference>
<evidence type="ECO:0000256" key="2">
    <source>
        <dbReference type="ARBA" id="ARBA00006156"/>
    </source>
</evidence>
<keyword evidence="10" id="KW-0282">Flagellum</keyword>
<evidence type="ECO:0000256" key="3">
    <source>
        <dbReference type="ARBA" id="ARBA00021718"/>
    </source>
</evidence>
<keyword evidence="10" id="KW-0966">Cell projection</keyword>
<evidence type="ECO:0000256" key="7">
    <source>
        <dbReference type="ARBA" id="ARBA00023136"/>
    </source>
</evidence>
<dbReference type="EMBL" id="AP025628">
    <property type="protein sequence ID" value="BDG59367.1"/>
    <property type="molecule type" value="Genomic_DNA"/>
</dbReference>
<sequence length="89" mass="9545">MTEEMILSIGRQALVTALLVAGPVLVLGLLAGLVVSLLQATTQLTDQTLAFIPKIVVVMLSVLLFGPWMLRTMLDFTGRVIGLLPSVVR</sequence>
<evidence type="ECO:0000256" key="6">
    <source>
        <dbReference type="ARBA" id="ARBA00022989"/>
    </source>
</evidence>
<evidence type="ECO:0000256" key="5">
    <source>
        <dbReference type="ARBA" id="ARBA00022692"/>
    </source>
</evidence>
<comment type="function">
    <text evidence="9">Role in flagellar biosynthesis.</text>
</comment>
<keyword evidence="11" id="KW-1185">Reference proteome</keyword>
<reference evidence="10" key="1">
    <citation type="submission" date="2022-03" db="EMBL/GenBank/DDBJ databases">
        <title>Complete genome sequence of Caldinitratiruptor microaerophilus.</title>
        <authorList>
            <person name="Mukaiyama R."/>
            <person name="Nishiyama T."/>
            <person name="Ueda K."/>
        </authorList>
    </citation>
    <scope>NUCLEOTIDE SEQUENCE</scope>
    <source>
        <strain evidence="10">JCM 16183</strain>
    </source>
</reference>
<keyword evidence="7 9" id="KW-0472">Membrane</keyword>
<accession>A0AA35CKU6</accession>
<dbReference type="InterPro" id="IPR002191">
    <property type="entry name" value="Bac_export_3"/>
</dbReference>
<evidence type="ECO:0000313" key="11">
    <source>
        <dbReference type="Proteomes" id="UP001163687"/>
    </source>
</evidence>
<comment type="similarity">
    <text evidence="2 9">Belongs to the FliQ/MopD/SpaQ family.</text>
</comment>
<dbReference type="NCBIfam" id="TIGR01402">
    <property type="entry name" value="fliQ"/>
    <property type="match status" value="1"/>
</dbReference>
<dbReference type="PIRSF" id="PIRSF004669">
    <property type="entry name" value="FliQ"/>
    <property type="match status" value="1"/>
</dbReference>
<keyword evidence="6 9" id="KW-1133">Transmembrane helix</keyword>
<comment type="subcellular location">
    <subcellularLocation>
        <location evidence="1 9">Cell membrane</location>
        <topology evidence="1">Multi-pass membrane protein</topology>
    </subcellularLocation>
    <subcellularLocation>
        <location evidence="9">Bacterial flagellum basal body</location>
    </subcellularLocation>
</comment>
<evidence type="ECO:0000256" key="9">
    <source>
        <dbReference type="RuleBase" id="RU364090"/>
    </source>
</evidence>
<gene>
    <name evidence="9 10" type="primary">fliQ</name>
    <name evidence="10" type="ORF">caldi_04570</name>
</gene>